<evidence type="ECO:0000256" key="6">
    <source>
        <dbReference type="ARBA" id="ARBA00023033"/>
    </source>
</evidence>
<dbReference type="PRINTS" id="PR00465">
    <property type="entry name" value="EP450IV"/>
</dbReference>
<dbReference type="GO" id="GO:0016705">
    <property type="term" value="F:oxidoreductase activity, acting on paired donors, with incorporation or reduction of molecular oxygen"/>
    <property type="evidence" value="ECO:0007669"/>
    <property type="project" value="InterPro"/>
</dbReference>
<keyword evidence="11" id="KW-1185">Reference proteome</keyword>
<dbReference type="SUPFAM" id="SSF48264">
    <property type="entry name" value="Cytochrome P450"/>
    <property type="match status" value="1"/>
</dbReference>
<dbReference type="Pfam" id="PF00067">
    <property type="entry name" value="p450"/>
    <property type="match status" value="1"/>
</dbReference>
<dbReference type="Proteomes" id="UP000266841">
    <property type="component" value="Unassembled WGS sequence"/>
</dbReference>
<dbReference type="eggNOG" id="KOG0157">
    <property type="taxonomic scope" value="Eukaryota"/>
</dbReference>
<dbReference type="OrthoDB" id="6480556at2759"/>
<proteinExistence type="inferred from homology"/>
<keyword evidence="2 7" id="KW-0349">Heme</keyword>
<gene>
    <name evidence="10" type="ORF">THAOC_10819</name>
</gene>
<dbReference type="PRINTS" id="PR00385">
    <property type="entry name" value="P450"/>
</dbReference>
<evidence type="ECO:0000256" key="1">
    <source>
        <dbReference type="ARBA" id="ARBA00010617"/>
    </source>
</evidence>
<dbReference type="CDD" id="cd00302">
    <property type="entry name" value="cytochrome_P450"/>
    <property type="match status" value="1"/>
</dbReference>
<keyword evidence="3 7" id="KW-0479">Metal-binding</keyword>
<feature type="chain" id="PRO_5013175398" description="Cytochrome P450" evidence="9">
    <location>
        <begin position="16"/>
        <end position="571"/>
    </location>
</feature>
<feature type="signal peptide" evidence="9">
    <location>
        <begin position="1"/>
        <end position="15"/>
    </location>
</feature>
<evidence type="ECO:0000256" key="3">
    <source>
        <dbReference type="ARBA" id="ARBA00022723"/>
    </source>
</evidence>
<dbReference type="PANTHER" id="PTHR24286:SF384">
    <property type="entry name" value="P450, PUTATIVE (EUROFUNG)-RELATED"/>
    <property type="match status" value="1"/>
</dbReference>
<comment type="cofactor">
    <cofactor evidence="7">
        <name>heme</name>
        <dbReference type="ChEBI" id="CHEBI:30413"/>
    </cofactor>
</comment>
<evidence type="ECO:0000313" key="10">
    <source>
        <dbReference type="EMBL" id="EJK68048.1"/>
    </source>
</evidence>
<dbReference type="InterPro" id="IPR001128">
    <property type="entry name" value="Cyt_P450"/>
</dbReference>
<evidence type="ECO:0000256" key="7">
    <source>
        <dbReference type="PIRSR" id="PIRSR602403-1"/>
    </source>
</evidence>
<name>K0SNZ2_THAOC</name>
<evidence type="ECO:0000256" key="8">
    <source>
        <dbReference type="RuleBase" id="RU000461"/>
    </source>
</evidence>
<evidence type="ECO:0000256" key="4">
    <source>
        <dbReference type="ARBA" id="ARBA00023002"/>
    </source>
</evidence>
<accession>K0SNZ2</accession>
<dbReference type="InterPro" id="IPR002403">
    <property type="entry name" value="Cyt_P450_E_grp-IV"/>
</dbReference>
<feature type="binding site" description="axial binding residue" evidence="7">
    <location>
        <position position="492"/>
    </location>
    <ligand>
        <name>heme</name>
        <dbReference type="ChEBI" id="CHEBI:30413"/>
    </ligand>
    <ligandPart>
        <name>Fe</name>
        <dbReference type="ChEBI" id="CHEBI:18248"/>
    </ligandPart>
</feature>
<dbReference type="GO" id="GO:0005506">
    <property type="term" value="F:iron ion binding"/>
    <property type="evidence" value="ECO:0007669"/>
    <property type="project" value="InterPro"/>
</dbReference>
<organism evidence="10 11">
    <name type="scientific">Thalassiosira oceanica</name>
    <name type="common">Marine diatom</name>
    <dbReference type="NCBI Taxonomy" id="159749"/>
    <lineage>
        <taxon>Eukaryota</taxon>
        <taxon>Sar</taxon>
        <taxon>Stramenopiles</taxon>
        <taxon>Ochrophyta</taxon>
        <taxon>Bacillariophyta</taxon>
        <taxon>Coscinodiscophyceae</taxon>
        <taxon>Thalassiosirophycidae</taxon>
        <taxon>Thalassiosirales</taxon>
        <taxon>Thalassiosiraceae</taxon>
        <taxon>Thalassiosira</taxon>
    </lineage>
</organism>
<keyword evidence="4 8" id="KW-0560">Oxidoreductase</keyword>
<dbReference type="Gene3D" id="1.10.630.10">
    <property type="entry name" value="Cytochrome P450"/>
    <property type="match status" value="1"/>
</dbReference>
<evidence type="ECO:0008006" key="12">
    <source>
        <dbReference type="Google" id="ProtNLM"/>
    </source>
</evidence>
<dbReference type="GO" id="GO:0016125">
    <property type="term" value="P:sterol metabolic process"/>
    <property type="evidence" value="ECO:0007669"/>
    <property type="project" value="TreeGrafter"/>
</dbReference>
<evidence type="ECO:0000256" key="9">
    <source>
        <dbReference type="SAM" id="SignalP"/>
    </source>
</evidence>
<evidence type="ECO:0000313" key="11">
    <source>
        <dbReference type="Proteomes" id="UP000266841"/>
    </source>
</evidence>
<evidence type="ECO:0000256" key="5">
    <source>
        <dbReference type="ARBA" id="ARBA00023004"/>
    </source>
</evidence>
<reference evidence="10 11" key="1">
    <citation type="journal article" date="2012" name="Genome Biol.">
        <title>Genome and low-iron response of an oceanic diatom adapted to chronic iron limitation.</title>
        <authorList>
            <person name="Lommer M."/>
            <person name="Specht M."/>
            <person name="Roy A.S."/>
            <person name="Kraemer L."/>
            <person name="Andreson R."/>
            <person name="Gutowska M.A."/>
            <person name="Wolf J."/>
            <person name="Bergner S.V."/>
            <person name="Schilhabel M.B."/>
            <person name="Klostermeier U.C."/>
            <person name="Beiko R.G."/>
            <person name="Rosenstiel P."/>
            <person name="Hippler M."/>
            <person name="Laroche J."/>
        </authorList>
    </citation>
    <scope>NUCLEOTIDE SEQUENCE [LARGE SCALE GENOMIC DNA]</scope>
    <source>
        <strain evidence="10 11">CCMP1005</strain>
    </source>
</reference>
<dbReference type="EMBL" id="AGNL01012159">
    <property type="protein sequence ID" value="EJK68048.1"/>
    <property type="molecule type" value="Genomic_DNA"/>
</dbReference>
<dbReference type="GO" id="GO:0004497">
    <property type="term" value="F:monooxygenase activity"/>
    <property type="evidence" value="ECO:0007669"/>
    <property type="project" value="UniProtKB-KW"/>
</dbReference>
<dbReference type="PANTHER" id="PTHR24286">
    <property type="entry name" value="CYTOCHROME P450 26"/>
    <property type="match status" value="1"/>
</dbReference>
<comment type="caution">
    <text evidence="10">The sequence shown here is derived from an EMBL/GenBank/DDBJ whole genome shotgun (WGS) entry which is preliminary data.</text>
</comment>
<keyword evidence="9" id="KW-0732">Signal</keyword>
<dbReference type="PROSITE" id="PS00086">
    <property type="entry name" value="CYTOCHROME_P450"/>
    <property type="match status" value="1"/>
</dbReference>
<dbReference type="OMA" id="MIIHSTR"/>
<sequence>MKATLLALLFAASAAFQGPIAVAPTQRGTRRSSKSQLKCALLPSAVTNVASRLSPPVRNSLILGAAAVAVYKNRRVLYPGSAPDPDFSEPLPEGSLGCPLIGNLSYFAKMGDTATGPGKFFRWRASKYSNPRIWKYSMMGKPTVVLSGMNALKQVFNDEFNGVKTGVISKGFTKLFGGDSLLFVDDAGRHKYLRRLVGSAITPEAVQAAMPMLIKSATEQLDRINVVGEPVEMEKILTSYTLDVAWRVILGLDLHQDECQTFYDAVDDWIGGIVDPRVTMLPGMEKTKAGKALAYLVSKIERKLDSLEDNGSDGSTMSGMYFARDEEDPSKRLTRDEIISNSLLLILAGSETAASTLTVASLALGLHQDVFEKLRDEQTAMLERHPNGEMTRSMLERECPWLDVVIKETMRIKPLAAGGAIRFAQETLIVEGKQIPRGYGVVFNPYLTHARDPAVREENGMDIVEAFKPERWLNDETKPTEYMPWGIGPRFCLGYNLAQARGIQMNFHAFPSFLTIFLVQAEMKVFLALFVRKVAAYEMVAGESVEWKRLSIIPKPKDGSLIRVTSFSDGS</sequence>
<comment type="similarity">
    <text evidence="1 8">Belongs to the cytochrome P450 family.</text>
</comment>
<keyword evidence="6 8" id="KW-0503">Monooxygenase</keyword>
<dbReference type="GO" id="GO:0020037">
    <property type="term" value="F:heme binding"/>
    <property type="evidence" value="ECO:0007669"/>
    <property type="project" value="InterPro"/>
</dbReference>
<protein>
    <recommendedName>
        <fullName evidence="12">Cytochrome P450</fullName>
    </recommendedName>
</protein>
<keyword evidence="5 7" id="KW-0408">Iron</keyword>
<dbReference type="InterPro" id="IPR036396">
    <property type="entry name" value="Cyt_P450_sf"/>
</dbReference>
<dbReference type="InterPro" id="IPR017972">
    <property type="entry name" value="Cyt_P450_CS"/>
</dbReference>
<dbReference type="AlphaFoldDB" id="K0SNZ2"/>
<evidence type="ECO:0000256" key="2">
    <source>
        <dbReference type="ARBA" id="ARBA00022617"/>
    </source>
</evidence>